<evidence type="ECO:0000313" key="1">
    <source>
        <dbReference type="EMBL" id="GAA0673260.1"/>
    </source>
</evidence>
<keyword evidence="2" id="KW-1185">Reference proteome</keyword>
<name>A0ABP3T388_9SPHN</name>
<protein>
    <submittedName>
        <fullName evidence="1">Uncharacterized protein</fullName>
    </submittedName>
</protein>
<sequence length="67" mass="7383">MGTFRFHLMGARQPIDLEVAASTIGDLDEMLSCRRFVEGRLVEPDSDGVLRGMLIATSRIECVVDAD</sequence>
<gene>
    <name evidence="1" type="ORF">GCM10009102_26060</name>
</gene>
<accession>A0ABP3T388</accession>
<proteinExistence type="predicted"/>
<dbReference type="EMBL" id="BAAAES010000009">
    <property type="protein sequence ID" value="GAA0673260.1"/>
    <property type="molecule type" value="Genomic_DNA"/>
</dbReference>
<evidence type="ECO:0000313" key="2">
    <source>
        <dbReference type="Proteomes" id="UP001500238"/>
    </source>
</evidence>
<organism evidence="1 2">
    <name type="scientific">Sphingomonas insulae</name>
    <dbReference type="NCBI Taxonomy" id="424800"/>
    <lineage>
        <taxon>Bacteria</taxon>
        <taxon>Pseudomonadati</taxon>
        <taxon>Pseudomonadota</taxon>
        <taxon>Alphaproteobacteria</taxon>
        <taxon>Sphingomonadales</taxon>
        <taxon>Sphingomonadaceae</taxon>
        <taxon>Sphingomonas</taxon>
    </lineage>
</organism>
<comment type="caution">
    <text evidence="1">The sequence shown here is derived from an EMBL/GenBank/DDBJ whole genome shotgun (WGS) entry which is preliminary data.</text>
</comment>
<reference evidence="2" key="1">
    <citation type="journal article" date="2019" name="Int. J. Syst. Evol. Microbiol.">
        <title>The Global Catalogue of Microorganisms (GCM) 10K type strain sequencing project: providing services to taxonomists for standard genome sequencing and annotation.</title>
        <authorList>
            <consortium name="The Broad Institute Genomics Platform"/>
            <consortium name="The Broad Institute Genome Sequencing Center for Infectious Disease"/>
            <person name="Wu L."/>
            <person name="Ma J."/>
        </authorList>
    </citation>
    <scope>NUCLEOTIDE SEQUENCE [LARGE SCALE GENOMIC DNA]</scope>
    <source>
        <strain evidence="2">JCM 14603</strain>
    </source>
</reference>
<dbReference type="Proteomes" id="UP001500238">
    <property type="component" value="Unassembled WGS sequence"/>
</dbReference>